<feature type="signal peptide" evidence="7">
    <location>
        <begin position="1"/>
        <end position="23"/>
    </location>
</feature>
<evidence type="ECO:0000256" key="7">
    <source>
        <dbReference type="SAM" id="SignalP"/>
    </source>
</evidence>
<dbReference type="RefSeq" id="WP_381422165.1">
    <property type="nucleotide sequence ID" value="NZ_JBHSDH010000013.1"/>
</dbReference>
<keyword evidence="4 7" id="KW-0732">Signal</keyword>
<dbReference type="SUPFAM" id="SSF53187">
    <property type="entry name" value="Zn-dependent exopeptidases"/>
    <property type="match status" value="1"/>
</dbReference>
<protein>
    <submittedName>
        <fullName evidence="9">M28 family peptidase</fullName>
    </submittedName>
</protein>
<dbReference type="InterPro" id="IPR007484">
    <property type="entry name" value="Peptidase_M28"/>
</dbReference>
<comment type="caution">
    <text evidence="9">The sequence shown here is derived from an EMBL/GenBank/DDBJ whole genome shotgun (WGS) entry which is preliminary data.</text>
</comment>
<evidence type="ECO:0000313" key="9">
    <source>
        <dbReference type="EMBL" id="MFC4291911.1"/>
    </source>
</evidence>
<dbReference type="Gene3D" id="3.40.630.10">
    <property type="entry name" value="Zn peptidases"/>
    <property type="match status" value="2"/>
</dbReference>
<keyword evidence="3" id="KW-0479">Metal-binding</keyword>
<organism evidence="9 10">
    <name type="scientific">Sphingorhabdus arenilitoris</name>
    <dbReference type="NCBI Taxonomy" id="1490041"/>
    <lineage>
        <taxon>Bacteria</taxon>
        <taxon>Pseudomonadati</taxon>
        <taxon>Pseudomonadota</taxon>
        <taxon>Alphaproteobacteria</taxon>
        <taxon>Sphingomonadales</taxon>
        <taxon>Sphingomonadaceae</taxon>
        <taxon>Sphingorhabdus</taxon>
    </lineage>
</organism>
<keyword evidence="6" id="KW-0862">Zinc</keyword>
<feature type="domain" description="Peptidase M28" evidence="8">
    <location>
        <begin position="270"/>
        <end position="463"/>
    </location>
</feature>
<evidence type="ECO:0000256" key="3">
    <source>
        <dbReference type="ARBA" id="ARBA00022723"/>
    </source>
</evidence>
<dbReference type="InterPro" id="IPR045175">
    <property type="entry name" value="M28_fam"/>
</dbReference>
<dbReference type="EMBL" id="JBHSDH010000013">
    <property type="protein sequence ID" value="MFC4291911.1"/>
    <property type="molecule type" value="Genomic_DNA"/>
</dbReference>
<dbReference type="PANTHER" id="PTHR12147">
    <property type="entry name" value="METALLOPEPTIDASE M28 FAMILY MEMBER"/>
    <property type="match status" value="1"/>
</dbReference>
<dbReference type="PANTHER" id="PTHR12147:SF56">
    <property type="entry name" value="AMINOPEPTIDASE YDR415C-RELATED"/>
    <property type="match status" value="1"/>
</dbReference>
<evidence type="ECO:0000256" key="6">
    <source>
        <dbReference type="ARBA" id="ARBA00022833"/>
    </source>
</evidence>
<keyword evidence="2" id="KW-0645">Protease</keyword>
<evidence type="ECO:0000256" key="1">
    <source>
        <dbReference type="ARBA" id="ARBA00022438"/>
    </source>
</evidence>
<sequence length="497" mass="53690">MMRKSVNLFAAIAMVLTPVCAHAAGVSEQQLRAHIEILASDEFAGRDPGTEGEAKTIEYIAADWAKAGLKPAAADGSWFEPVPLVRRSLGSSQLSFTQKGRKLKFADNEIVMIGRDQNYSKQRLSVMFAGHGVNADGKPVGDVSGKLVFMLLAEADFLSEEMKSAAARRDVLIDAGAEAVVLIADNEPGSWNSIRRRSALPRLELVSRDSRAAVQGAASAEYIVGLATAANRDWDKLMRNANKADFPGVDFEITADLEVSTRVERFNSHNVIGKIAGRKKGNGAVLYMGHWDHLGICRPESAEDRICNGAVDNASGLAVLSEVAKALRKKKHDRDIYFLATTAEESGLLGAYAYSEKPVFPLEDIVIALNVDTIAVAPRGAKVAIIGRGTTSLDPMIEKIAEKLGRKIERSDDANAFIRRQDGWALAQKGVPAVMVGGAFADIDLLQRFLEGDYHGPEDELTASTPLGGAAQDADLHIELGKFFANARKYRRDKTGS</sequence>
<evidence type="ECO:0000259" key="8">
    <source>
        <dbReference type="Pfam" id="PF04389"/>
    </source>
</evidence>
<name>A0ABV8RHY9_9SPHN</name>
<evidence type="ECO:0000256" key="5">
    <source>
        <dbReference type="ARBA" id="ARBA00022801"/>
    </source>
</evidence>
<proteinExistence type="predicted"/>
<keyword evidence="5" id="KW-0378">Hydrolase</keyword>
<accession>A0ABV8RHY9</accession>
<gene>
    <name evidence="9" type="ORF">ACFOWX_05725</name>
</gene>
<evidence type="ECO:0000256" key="4">
    <source>
        <dbReference type="ARBA" id="ARBA00022729"/>
    </source>
</evidence>
<feature type="chain" id="PRO_5045809679" evidence="7">
    <location>
        <begin position="24"/>
        <end position="497"/>
    </location>
</feature>
<keyword evidence="10" id="KW-1185">Reference proteome</keyword>
<dbReference type="Pfam" id="PF04389">
    <property type="entry name" value="Peptidase_M28"/>
    <property type="match status" value="1"/>
</dbReference>
<keyword evidence="1" id="KW-0031">Aminopeptidase</keyword>
<dbReference type="Proteomes" id="UP001595887">
    <property type="component" value="Unassembled WGS sequence"/>
</dbReference>
<reference evidence="10" key="1">
    <citation type="journal article" date="2019" name="Int. J. Syst. Evol. Microbiol.">
        <title>The Global Catalogue of Microorganisms (GCM) 10K type strain sequencing project: providing services to taxonomists for standard genome sequencing and annotation.</title>
        <authorList>
            <consortium name="The Broad Institute Genomics Platform"/>
            <consortium name="The Broad Institute Genome Sequencing Center for Infectious Disease"/>
            <person name="Wu L."/>
            <person name="Ma J."/>
        </authorList>
    </citation>
    <scope>NUCLEOTIDE SEQUENCE [LARGE SCALE GENOMIC DNA]</scope>
    <source>
        <strain evidence="10">CECT 8531</strain>
    </source>
</reference>
<evidence type="ECO:0000313" key="10">
    <source>
        <dbReference type="Proteomes" id="UP001595887"/>
    </source>
</evidence>
<evidence type="ECO:0000256" key="2">
    <source>
        <dbReference type="ARBA" id="ARBA00022670"/>
    </source>
</evidence>